<gene>
    <name evidence="3" type="ORF">H8S75_14510</name>
</gene>
<proteinExistence type="predicted"/>
<keyword evidence="1 3" id="KW-0238">DNA-binding</keyword>
<evidence type="ECO:0000256" key="1">
    <source>
        <dbReference type="PROSITE-ProRule" id="PRU01076"/>
    </source>
</evidence>
<evidence type="ECO:0000313" key="3">
    <source>
        <dbReference type="EMBL" id="MBC5709167.1"/>
    </source>
</evidence>
<sequence>MEFKRLSSKGGLNIPIKLRRFMGIEPRDPMELEVNENNELVVRAYQTRCIFCGKQDVILKKNGKGICSACADQVVDEYVQIKRKELE</sequence>
<dbReference type="Gene3D" id="2.10.260.10">
    <property type="match status" value="1"/>
</dbReference>
<dbReference type="InterPro" id="IPR007159">
    <property type="entry name" value="SpoVT-AbrB_dom"/>
</dbReference>
<dbReference type="InterPro" id="IPR037914">
    <property type="entry name" value="SpoVT-AbrB_sf"/>
</dbReference>
<dbReference type="Proteomes" id="UP000634672">
    <property type="component" value="Unassembled WGS sequence"/>
</dbReference>
<evidence type="ECO:0000259" key="2">
    <source>
        <dbReference type="PROSITE" id="PS51740"/>
    </source>
</evidence>
<reference evidence="3 4" key="1">
    <citation type="submission" date="2020-08" db="EMBL/GenBank/DDBJ databases">
        <title>Genome public.</title>
        <authorList>
            <person name="Liu C."/>
            <person name="Sun Q."/>
        </authorList>
    </citation>
    <scope>NUCLEOTIDE SEQUENCE [LARGE SCALE GENOMIC DNA]</scope>
    <source>
        <strain evidence="3 4">NSJ-66</strain>
    </source>
</reference>
<keyword evidence="4" id="KW-1185">Reference proteome</keyword>
<dbReference type="RefSeq" id="WP_187022246.1">
    <property type="nucleotide sequence ID" value="NZ_JACOPB010000006.1"/>
</dbReference>
<protein>
    <submittedName>
        <fullName evidence="3">AbrB/MazE/SpoVT family DNA-binding domain-containing protein</fullName>
    </submittedName>
</protein>
<dbReference type="GO" id="GO:0003677">
    <property type="term" value="F:DNA binding"/>
    <property type="evidence" value="ECO:0007669"/>
    <property type="project" value="UniProtKB-KW"/>
</dbReference>
<organism evidence="3 4">
    <name type="scientific">Hungatella hominis</name>
    <dbReference type="NCBI Taxonomy" id="2763050"/>
    <lineage>
        <taxon>Bacteria</taxon>
        <taxon>Bacillati</taxon>
        <taxon>Bacillota</taxon>
        <taxon>Clostridia</taxon>
        <taxon>Lachnospirales</taxon>
        <taxon>Lachnospiraceae</taxon>
        <taxon>Hungatella</taxon>
    </lineage>
</organism>
<dbReference type="PROSITE" id="PS51740">
    <property type="entry name" value="SPOVT_ABRB"/>
    <property type="match status" value="1"/>
</dbReference>
<feature type="domain" description="SpoVT-AbrB" evidence="2">
    <location>
        <begin position="1"/>
        <end position="47"/>
    </location>
</feature>
<dbReference type="SUPFAM" id="SSF89447">
    <property type="entry name" value="AbrB/MazE/MraZ-like"/>
    <property type="match status" value="1"/>
</dbReference>
<name>A0ABR7H7N6_9FIRM</name>
<dbReference type="EMBL" id="JACOPB010000006">
    <property type="protein sequence ID" value="MBC5709167.1"/>
    <property type="molecule type" value="Genomic_DNA"/>
</dbReference>
<accession>A0ABR7H7N6</accession>
<evidence type="ECO:0000313" key="4">
    <source>
        <dbReference type="Proteomes" id="UP000634672"/>
    </source>
</evidence>
<comment type="caution">
    <text evidence="3">The sequence shown here is derived from an EMBL/GenBank/DDBJ whole genome shotgun (WGS) entry which is preliminary data.</text>
</comment>